<feature type="compositionally biased region" description="Basic and acidic residues" evidence="1">
    <location>
        <begin position="287"/>
        <end position="318"/>
    </location>
</feature>
<dbReference type="PANTHER" id="PTHR12661">
    <property type="entry name" value="PETER PAN-RELATED"/>
    <property type="match status" value="1"/>
</dbReference>
<dbReference type="InterPro" id="IPR007109">
    <property type="entry name" value="Brix"/>
</dbReference>
<evidence type="ECO:0000256" key="1">
    <source>
        <dbReference type="SAM" id="MobiDB-lite"/>
    </source>
</evidence>
<gene>
    <name evidence="4" type="primary">LOC106817764</name>
</gene>
<name>A0ABM1F0I3_PRICU</name>
<feature type="region of interest" description="Disordered" evidence="1">
    <location>
        <begin position="233"/>
        <end position="436"/>
    </location>
</feature>
<dbReference type="Proteomes" id="UP000695022">
    <property type="component" value="Unplaced"/>
</dbReference>
<evidence type="ECO:0000313" key="4">
    <source>
        <dbReference type="RefSeq" id="XP_014677954.1"/>
    </source>
</evidence>
<feature type="compositionally biased region" description="Acidic residues" evidence="1">
    <location>
        <begin position="276"/>
        <end position="286"/>
    </location>
</feature>
<dbReference type="Pfam" id="PF04427">
    <property type="entry name" value="Brix"/>
    <property type="match status" value="1"/>
</dbReference>
<feature type="region of interest" description="Disordered" evidence="1">
    <location>
        <begin position="1"/>
        <end position="24"/>
    </location>
</feature>
<feature type="compositionally biased region" description="Basic and acidic residues" evidence="1">
    <location>
        <begin position="332"/>
        <end position="374"/>
    </location>
</feature>
<keyword evidence="3" id="KW-1185">Reference proteome</keyword>
<dbReference type="RefSeq" id="XP_014677954.1">
    <property type="nucleotide sequence ID" value="XM_014822468.1"/>
</dbReference>
<reference evidence="4" key="1">
    <citation type="submission" date="2025-08" db="UniProtKB">
        <authorList>
            <consortium name="RefSeq"/>
        </authorList>
    </citation>
    <scope>IDENTIFICATION</scope>
</reference>
<feature type="compositionally biased region" description="Basic and acidic residues" evidence="1">
    <location>
        <begin position="384"/>
        <end position="399"/>
    </location>
</feature>
<proteinExistence type="predicted"/>
<evidence type="ECO:0000313" key="3">
    <source>
        <dbReference type="Proteomes" id="UP000695022"/>
    </source>
</evidence>
<protein>
    <submittedName>
        <fullName evidence="4">Suppressor of SWI4 1 homolog</fullName>
    </submittedName>
</protein>
<dbReference type="SMART" id="SM00879">
    <property type="entry name" value="Brix"/>
    <property type="match status" value="1"/>
</dbReference>
<dbReference type="GeneID" id="106817764"/>
<feature type="compositionally biased region" description="Basic residues" evidence="1">
    <location>
        <begin position="1"/>
        <end position="13"/>
    </location>
</feature>
<dbReference type="InterPro" id="IPR045112">
    <property type="entry name" value="PPAN-like"/>
</dbReference>
<dbReference type="PANTHER" id="PTHR12661:SF5">
    <property type="entry name" value="SUPPRESSOR OF SWI4 1 HOMOLOG"/>
    <property type="match status" value="1"/>
</dbReference>
<organism evidence="3 4">
    <name type="scientific">Priapulus caudatus</name>
    <name type="common">Priapulid worm</name>
    <dbReference type="NCBI Taxonomy" id="37621"/>
    <lineage>
        <taxon>Eukaryota</taxon>
        <taxon>Metazoa</taxon>
        <taxon>Ecdysozoa</taxon>
        <taxon>Scalidophora</taxon>
        <taxon>Priapulida</taxon>
        <taxon>Priapulimorpha</taxon>
        <taxon>Priapulimorphida</taxon>
        <taxon>Priapulidae</taxon>
        <taxon>Priapulus</taxon>
    </lineage>
</organism>
<evidence type="ECO:0000259" key="2">
    <source>
        <dbReference type="PROSITE" id="PS50833"/>
    </source>
</evidence>
<feature type="domain" description="Brix" evidence="2">
    <location>
        <begin position="29"/>
        <end position="199"/>
    </location>
</feature>
<dbReference type="PROSITE" id="PS50833">
    <property type="entry name" value="BRIX"/>
    <property type="match status" value="1"/>
</dbReference>
<sequence length="436" mass="48187">MGRKRGRTAKGARAKQAGAPGDAASQPACHSFIIHQGRLVGAPFDLIRDLRKVMQPNTASELKVKKSNVFKDFAAVAGPFGVSHIIVLTKPSLHINLHIVRMPRGPTLAFKCLGMSPRQRGKGKNAECHVFRRPEISSEGKIARVPRKEMLLELSLERNIVLESLLGNIADCGRLRRRLTELGPRMKLLLFKIQEGTMDGKVLFHGFLKKTEEEKILIDEKLQKRKRVKEQRKKLQEANVRMKLKEKEDHKKRSLRGMMKPREEANDGASEGGSEREEEEEDDDAQYFEKEVGEKPDPDLFPEKAAAKRKASDGEKQRNVPSKRGKWQRPGETSERHGGGRGRGQDRGRAGGQDRGRSGGRGEGRGRGRSEGRGRGRGGSRGSGDGRRDPRSSKFDPKTKASGKRGKAPGKFGRGGRGRGGGDRGSRRGRGGGVTR</sequence>
<accession>A0ABM1F0I3</accession>